<evidence type="ECO:0000313" key="2">
    <source>
        <dbReference type="Proteomes" id="UP000051679"/>
    </source>
</evidence>
<reference evidence="1 2" key="1">
    <citation type="journal article" date="2015" name="Genome Announc.">
        <title>Expanding the biotechnology potential of lactobacilli through comparative genomics of 213 strains and associated genera.</title>
        <authorList>
            <person name="Sun Z."/>
            <person name="Harris H.M."/>
            <person name="McCann A."/>
            <person name="Guo C."/>
            <person name="Argimon S."/>
            <person name="Zhang W."/>
            <person name="Yang X."/>
            <person name="Jeffery I.B."/>
            <person name="Cooney J.C."/>
            <person name="Kagawa T.F."/>
            <person name="Liu W."/>
            <person name="Song Y."/>
            <person name="Salvetti E."/>
            <person name="Wrobel A."/>
            <person name="Rasinkangas P."/>
            <person name="Parkhill J."/>
            <person name="Rea M.C."/>
            <person name="O'Sullivan O."/>
            <person name="Ritari J."/>
            <person name="Douillard F.P."/>
            <person name="Paul Ross R."/>
            <person name="Yang R."/>
            <person name="Briner A.E."/>
            <person name="Felis G.E."/>
            <person name="de Vos W.M."/>
            <person name="Barrangou R."/>
            <person name="Klaenhammer T.R."/>
            <person name="Caufield P.W."/>
            <person name="Cui Y."/>
            <person name="Zhang H."/>
            <person name="O'Toole P.W."/>
        </authorList>
    </citation>
    <scope>NUCLEOTIDE SEQUENCE [LARGE SCALE GENOMIC DNA]</scope>
    <source>
        <strain evidence="1 2">DSM 20505</strain>
    </source>
</reference>
<protein>
    <submittedName>
        <fullName evidence="1">Uncharacterized protein</fullName>
    </submittedName>
</protein>
<sequence length="430" mass="49100">MGILIIEEENMDDKVIFPGTWSESLVKRWKRQFLDAFLKDSNVPLTLSEGCWSTPVAPLRKLYIENRDSFVKLTQLFRLFGIEVHVKNGQGLFGDWQWNTSWQVVVSASAVQNWQILNDMVTHSPILRTIPFLRELVSEQRLEGLVIDQLKSFNALMDVQQLHKDFSRMGIEIEYVQALAPGSILLTNEDSKKNKHINKAQTLVDVFGEKNTWLINRFKEFDMTKLDDVTIGKLGLVFQSKGIGPGKINKIQQLLIQSGMSESEVSFGYTKEKDSSLENNTPYVLSVLKASDLAKVTPRGLSSLRDGHVRGAWLVQDVLKYFSEMATNIPDWEVYSSILPMGKKLYESMTDKHAPNVMSLRLYVLLLGCVWTLKKRQREKFEPIVSRGSHLDEVGSWNLVVNDEFNQDAAKKIMADFIIKLATRDQVLLK</sequence>
<name>A0A0R1ZSR2_9LACO</name>
<dbReference type="AlphaFoldDB" id="A0A0R1ZSR2"/>
<dbReference type="PATRIC" id="fig|1291052.5.peg.151"/>
<gene>
    <name evidence="1" type="ORF">FC18_GL000148</name>
</gene>
<keyword evidence="2" id="KW-1185">Reference proteome</keyword>
<accession>A0A0R1ZSR2</accession>
<evidence type="ECO:0000313" key="1">
    <source>
        <dbReference type="EMBL" id="KRM56244.1"/>
    </source>
</evidence>
<comment type="caution">
    <text evidence="1">The sequence shown here is derived from an EMBL/GenBank/DDBJ whole genome shotgun (WGS) entry which is preliminary data.</text>
</comment>
<dbReference type="EMBL" id="AYYO01000007">
    <property type="protein sequence ID" value="KRM56244.1"/>
    <property type="molecule type" value="Genomic_DNA"/>
</dbReference>
<proteinExistence type="predicted"/>
<organism evidence="1 2">
    <name type="scientific">Lacticaseibacillus sharpeae JCM 1186 = DSM 20505</name>
    <dbReference type="NCBI Taxonomy" id="1291052"/>
    <lineage>
        <taxon>Bacteria</taxon>
        <taxon>Bacillati</taxon>
        <taxon>Bacillota</taxon>
        <taxon>Bacilli</taxon>
        <taxon>Lactobacillales</taxon>
        <taxon>Lactobacillaceae</taxon>
        <taxon>Lacticaseibacillus</taxon>
    </lineage>
</organism>
<dbReference type="Proteomes" id="UP000051679">
    <property type="component" value="Unassembled WGS sequence"/>
</dbReference>